<organism evidence="3 4">
    <name type="scientific">Aliidiomarina sanyensis</name>
    <dbReference type="NCBI Taxonomy" id="1249555"/>
    <lineage>
        <taxon>Bacteria</taxon>
        <taxon>Pseudomonadati</taxon>
        <taxon>Pseudomonadota</taxon>
        <taxon>Gammaproteobacteria</taxon>
        <taxon>Alteromonadales</taxon>
        <taxon>Idiomarinaceae</taxon>
        <taxon>Aliidiomarina</taxon>
    </lineage>
</organism>
<keyword evidence="2" id="KW-0732">Signal</keyword>
<feature type="signal peptide" evidence="2">
    <location>
        <begin position="1"/>
        <end position="26"/>
    </location>
</feature>
<feature type="compositionally biased region" description="Basic and acidic residues" evidence="1">
    <location>
        <begin position="39"/>
        <end position="59"/>
    </location>
</feature>
<dbReference type="EMBL" id="PIPM01000001">
    <property type="protein sequence ID" value="RUO36270.1"/>
    <property type="molecule type" value="Genomic_DNA"/>
</dbReference>
<name>A0A432WR71_9GAMM</name>
<comment type="caution">
    <text evidence="3">The sequence shown here is derived from an EMBL/GenBank/DDBJ whole genome shotgun (WGS) entry which is preliminary data.</text>
</comment>
<feature type="chain" id="PRO_5019063800" description="5-methyltetrahydrofolate--homocysteine methyltransferase" evidence="2">
    <location>
        <begin position="27"/>
        <end position="442"/>
    </location>
</feature>
<dbReference type="PROSITE" id="PS51257">
    <property type="entry name" value="PROKAR_LIPOPROTEIN"/>
    <property type="match status" value="1"/>
</dbReference>
<protein>
    <recommendedName>
        <fullName evidence="5">5-methyltetrahydrofolate--homocysteine methyltransferase</fullName>
    </recommendedName>
</protein>
<sequence length="442" mass="48830">MKSNTLPAIKSIVLAVTAALALSACGENLEVQLINPPTGDDHGHDHDHDHDHDHGDRSGRLVMTSFDSDHAYVLDLHDEEIIADFHLTNPAARIYPSPGYRFAIAIERNDGVVRFIDSGYETEDHGDHGHTHEHDPSLLDFQLFGELPTHYDWFENRGAVFFDGVPGVAAKVDALSDHSLSEGRVLATLELERNQHGAAEIRGHDLFVSYRSADAEGVLPDFVEQYERHGSHFDFVQRFEEPCSRLHGSAITQLYVTFGCADGVLVIQAGDDGYEATKLPNVASITDAGTRIGTLYAHDTTQNFVGRAGQALYWLHIEANDMHSVEWRGEENSEATIISAGFNFSGNRFAILDSTGHLTIVRFRTDHYEIQSVMHVLDEVGEQAPSMAFSPVNHDAFIADPAGREVLVVDLHDGVIEDRWALDFSPAAVTWLGFTESHGHAH</sequence>
<keyword evidence="4" id="KW-1185">Reference proteome</keyword>
<evidence type="ECO:0008006" key="5">
    <source>
        <dbReference type="Google" id="ProtNLM"/>
    </source>
</evidence>
<reference evidence="3 4" key="1">
    <citation type="journal article" date="2011" name="Front. Microbiol.">
        <title>Genomic signatures of strain selection and enhancement in Bacillus atrophaeus var. globigii, a historical biowarfare simulant.</title>
        <authorList>
            <person name="Gibbons H.S."/>
            <person name="Broomall S.M."/>
            <person name="McNew L.A."/>
            <person name="Daligault H."/>
            <person name="Chapman C."/>
            <person name="Bruce D."/>
            <person name="Karavis M."/>
            <person name="Krepps M."/>
            <person name="McGregor P.A."/>
            <person name="Hong C."/>
            <person name="Park K.H."/>
            <person name="Akmal A."/>
            <person name="Feldman A."/>
            <person name="Lin J.S."/>
            <person name="Chang W.E."/>
            <person name="Higgs B.W."/>
            <person name="Demirev P."/>
            <person name="Lindquist J."/>
            <person name="Liem A."/>
            <person name="Fochler E."/>
            <person name="Read T.D."/>
            <person name="Tapia R."/>
            <person name="Johnson S."/>
            <person name="Bishop-Lilly K.A."/>
            <person name="Detter C."/>
            <person name="Han C."/>
            <person name="Sozhamannan S."/>
            <person name="Rosenzweig C.N."/>
            <person name="Skowronski E.W."/>
        </authorList>
    </citation>
    <scope>NUCLEOTIDE SEQUENCE [LARGE SCALE GENOMIC DNA]</scope>
    <source>
        <strain evidence="3 4">GYP-17</strain>
    </source>
</reference>
<evidence type="ECO:0000256" key="1">
    <source>
        <dbReference type="SAM" id="MobiDB-lite"/>
    </source>
</evidence>
<dbReference type="AlphaFoldDB" id="A0A432WR71"/>
<dbReference type="Proteomes" id="UP000288405">
    <property type="component" value="Unassembled WGS sequence"/>
</dbReference>
<evidence type="ECO:0000313" key="4">
    <source>
        <dbReference type="Proteomes" id="UP000288405"/>
    </source>
</evidence>
<evidence type="ECO:0000256" key="2">
    <source>
        <dbReference type="SAM" id="SignalP"/>
    </source>
</evidence>
<feature type="region of interest" description="Disordered" evidence="1">
    <location>
        <begin position="33"/>
        <end position="60"/>
    </location>
</feature>
<dbReference type="SUPFAM" id="SSF51004">
    <property type="entry name" value="C-terminal (heme d1) domain of cytochrome cd1-nitrite reductase"/>
    <property type="match status" value="1"/>
</dbReference>
<gene>
    <name evidence="3" type="ORF">CWE11_00160</name>
</gene>
<accession>A0A432WR71</accession>
<dbReference type="RefSeq" id="WP_126775582.1">
    <property type="nucleotide sequence ID" value="NZ_PIPM01000001.1"/>
</dbReference>
<evidence type="ECO:0000313" key="3">
    <source>
        <dbReference type="EMBL" id="RUO36270.1"/>
    </source>
</evidence>
<proteinExistence type="predicted"/>
<dbReference type="OrthoDB" id="60524at2"/>
<dbReference type="SUPFAM" id="SSF50969">
    <property type="entry name" value="YVTN repeat-like/Quinoprotein amine dehydrogenase"/>
    <property type="match status" value="1"/>
</dbReference>
<dbReference type="InterPro" id="IPR011044">
    <property type="entry name" value="Quino_amine_DH_bsu"/>
</dbReference>
<dbReference type="InterPro" id="IPR011048">
    <property type="entry name" value="Haem_d1_sf"/>
</dbReference>